<dbReference type="PANTHER" id="PTHR43332">
    <property type="entry name" value="INNER MEMBRANE TRANSPORT PERMEASE YADH-RELATED"/>
    <property type="match status" value="1"/>
</dbReference>
<feature type="transmembrane region" description="Helical" evidence="5">
    <location>
        <begin position="224"/>
        <end position="246"/>
    </location>
</feature>
<gene>
    <name evidence="7" type="ORF">H1011_00085</name>
</gene>
<evidence type="ECO:0000313" key="7">
    <source>
        <dbReference type="EMBL" id="HIJ99214.1"/>
    </source>
</evidence>
<dbReference type="InterPro" id="IPR013525">
    <property type="entry name" value="ABC2_TM"/>
</dbReference>
<evidence type="ECO:0000256" key="3">
    <source>
        <dbReference type="ARBA" id="ARBA00022989"/>
    </source>
</evidence>
<dbReference type="InterPro" id="IPR000412">
    <property type="entry name" value="ABC_2_transport"/>
</dbReference>
<dbReference type="EMBL" id="DVAD01000001">
    <property type="protein sequence ID" value="HIJ99214.1"/>
    <property type="molecule type" value="Genomic_DNA"/>
</dbReference>
<keyword evidence="4 5" id="KW-0472">Membrane</keyword>
<proteinExistence type="predicted"/>
<name>A0A832USZ4_9ARCH</name>
<dbReference type="Proteomes" id="UP000604391">
    <property type="component" value="Unassembled WGS sequence"/>
</dbReference>
<evidence type="ECO:0000313" key="8">
    <source>
        <dbReference type="Proteomes" id="UP000604391"/>
    </source>
</evidence>
<comment type="subcellular location">
    <subcellularLocation>
        <location evidence="1">Membrane</location>
        <topology evidence="1">Multi-pass membrane protein</topology>
    </subcellularLocation>
</comment>
<feature type="transmembrane region" description="Helical" evidence="5">
    <location>
        <begin position="56"/>
        <end position="74"/>
    </location>
</feature>
<feature type="transmembrane region" description="Helical" evidence="5">
    <location>
        <begin position="26"/>
        <end position="44"/>
    </location>
</feature>
<evidence type="ECO:0000259" key="6">
    <source>
        <dbReference type="PROSITE" id="PS51012"/>
    </source>
</evidence>
<reference evidence="7 8" key="1">
    <citation type="journal article" name="Nat. Commun.">
        <title>Undinarchaeota illuminate DPANN phylogeny and the impact of gene transfer on archaeal evolution.</title>
        <authorList>
            <person name="Dombrowski N."/>
            <person name="Williams T.A."/>
            <person name="Sun J."/>
            <person name="Woodcroft B.J."/>
            <person name="Lee J.H."/>
            <person name="Minh B.Q."/>
            <person name="Rinke C."/>
            <person name="Spang A."/>
        </authorList>
    </citation>
    <scope>NUCLEOTIDE SEQUENCE [LARGE SCALE GENOMIC DNA]</scope>
    <source>
        <strain evidence="7">MAG_bin17</strain>
    </source>
</reference>
<keyword evidence="3 5" id="KW-1133">Transmembrane helix</keyword>
<dbReference type="NCBIfam" id="NF011648">
    <property type="entry name" value="PRK15066.1"/>
    <property type="match status" value="1"/>
</dbReference>
<feature type="domain" description="ABC transmembrane type-2" evidence="6">
    <location>
        <begin position="24"/>
        <end position="249"/>
    </location>
</feature>
<dbReference type="PROSITE" id="PS51012">
    <property type="entry name" value="ABC_TM2"/>
    <property type="match status" value="1"/>
</dbReference>
<accession>A0A832USZ4</accession>
<dbReference type="PIRSF" id="PIRSF006648">
    <property type="entry name" value="DrrB"/>
    <property type="match status" value="1"/>
</dbReference>
<dbReference type="InterPro" id="IPR047817">
    <property type="entry name" value="ABC2_TM_bact-type"/>
</dbReference>
<keyword evidence="8" id="KW-1185">Reference proteome</keyword>
<dbReference type="GO" id="GO:0043190">
    <property type="term" value="C:ATP-binding cassette (ABC) transporter complex"/>
    <property type="evidence" value="ECO:0007669"/>
    <property type="project" value="InterPro"/>
</dbReference>
<keyword evidence="2 5" id="KW-0812">Transmembrane</keyword>
<evidence type="ECO:0000256" key="4">
    <source>
        <dbReference type="ARBA" id="ARBA00023136"/>
    </source>
</evidence>
<protein>
    <submittedName>
        <fullName evidence="7">ABC transporter permease</fullName>
    </submittedName>
</protein>
<evidence type="ECO:0000256" key="5">
    <source>
        <dbReference type="SAM" id="Phobius"/>
    </source>
</evidence>
<feature type="transmembrane region" description="Helical" evidence="5">
    <location>
        <begin position="173"/>
        <end position="196"/>
    </location>
</feature>
<dbReference type="GO" id="GO:0140359">
    <property type="term" value="F:ABC-type transporter activity"/>
    <property type="evidence" value="ECO:0007669"/>
    <property type="project" value="InterPro"/>
</dbReference>
<comment type="caution">
    <text evidence="7">The sequence shown here is derived from an EMBL/GenBank/DDBJ whole genome shotgun (WGS) entry which is preliminary data.</text>
</comment>
<sequence length="254" mass="27869">MNNLIGLSALARREIKRFLSISGDTLVTPLISSLLYLFIFGYSIGKLVPSFSGISYMEFIIPGIIMMSVIQSSYTNTSFSIFISKWAGNIADLLTAPLSYMEIVIAITIGGVARGLLVAAGVYLVSAFFAGFLMYSFLHTFVFLVLITIVFSLAGIVVAIVSDDFEHLTVFNAFILTPLVFMGGVFHPVSILPPLFQKITMFNPLFYMVSGFRYGLTGVAETSVLSSFLVLVAFIVVLFATVVTMFKRGYKLRT</sequence>
<dbReference type="PANTHER" id="PTHR43332:SF2">
    <property type="entry name" value="INNER MEMBRANE TRANSPORT PERMEASE YADH"/>
    <property type="match status" value="1"/>
</dbReference>
<organism evidence="7 8">
    <name type="scientific">Candidatus Undinarchaeum marinum</name>
    <dbReference type="NCBI Taxonomy" id="2756141"/>
    <lineage>
        <taxon>Archaea</taxon>
        <taxon>Candidatus Undinarchaeota</taxon>
        <taxon>Candidatus Undinarchaeia</taxon>
        <taxon>Candidatus Undinarchaeales</taxon>
        <taxon>Candidatus Undinarchaeaceae</taxon>
        <taxon>Candidatus Undinarchaeum</taxon>
    </lineage>
</organism>
<dbReference type="Pfam" id="PF01061">
    <property type="entry name" value="ABC2_membrane"/>
    <property type="match status" value="1"/>
</dbReference>
<evidence type="ECO:0000256" key="1">
    <source>
        <dbReference type="ARBA" id="ARBA00004141"/>
    </source>
</evidence>
<dbReference type="InterPro" id="IPR052522">
    <property type="entry name" value="ABC-2_transport_permease"/>
</dbReference>
<evidence type="ECO:0000256" key="2">
    <source>
        <dbReference type="ARBA" id="ARBA00022692"/>
    </source>
</evidence>
<dbReference type="AlphaFoldDB" id="A0A832USZ4"/>
<feature type="transmembrane region" description="Helical" evidence="5">
    <location>
        <begin position="141"/>
        <end position="161"/>
    </location>
</feature>
<dbReference type="PRINTS" id="PR00164">
    <property type="entry name" value="ABC2TRNSPORT"/>
</dbReference>